<evidence type="ECO:0000256" key="1">
    <source>
        <dbReference type="SAM" id="Phobius"/>
    </source>
</evidence>
<keyword evidence="1" id="KW-0812">Transmembrane</keyword>
<dbReference type="EMBL" id="FWFT01000002">
    <property type="protein sequence ID" value="SLN28653.1"/>
    <property type="molecule type" value="Genomic_DNA"/>
</dbReference>
<name>A0A1Y5RYP6_9RHOB</name>
<keyword evidence="1" id="KW-1133">Transmembrane helix</keyword>
<dbReference type="OrthoDB" id="5379851at2"/>
<dbReference type="RefSeq" id="WP_085863682.1">
    <property type="nucleotide sequence ID" value="NZ_FWFT01000002.1"/>
</dbReference>
<gene>
    <name evidence="2" type="ORF">PSJ8397_01217</name>
</gene>
<organism evidence="2 3">
    <name type="scientific">Pseudooctadecabacter jejudonensis</name>
    <dbReference type="NCBI Taxonomy" id="1391910"/>
    <lineage>
        <taxon>Bacteria</taxon>
        <taxon>Pseudomonadati</taxon>
        <taxon>Pseudomonadota</taxon>
        <taxon>Alphaproteobacteria</taxon>
        <taxon>Rhodobacterales</taxon>
        <taxon>Paracoccaceae</taxon>
        <taxon>Pseudooctadecabacter</taxon>
    </lineage>
</organism>
<dbReference type="AlphaFoldDB" id="A0A1Y5RYP6"/>
<proteinExistence type="predicted"/>
<keyword evidence="1" id="KW-0472">Membrane</keyword>
<sequence>MMHNTLYRFQRRQKTALFWLAILFLVLSFAWWIVEILDWSFPLEPLVVFVGGLTTLTAIYWPFQASNVNNRLCGRTTFGYKANNGQFLIGKDEAELTLKFSNASGEAIHLYSDPANVSRIALATGAGQISDIKDVTVFDFSNRVVTPKENQIVCLQNVLGNFACIHIHDVKGESHGDSVSEVIFSYVILPDGSTDFS</sequence>
<protein>
    <submittedName>
        <fullName evidence="2">Uncharacterized protein</fullName>
    </submittedName>
</protein>
<evidence type="ECO:0000313" key="2">
    <source>
        <dbReference type="EMBL" id="SLN28653.1"/>
    </source>
</evidence>
<accession>A0A1Y5RYP6</accession>
<reference evidence="2 3" key="1">
    <citation type="submission" date="2017-03" db="EMBL/GenBank/DDBJ databases">
        <authorList>
            <person name="Afonso C.L."/>
            <person name="Miller P.J."/>
            <person name="Scott M.A."/>
            <person name="Spackman E."/>
            <person name="Goraichik I."/>
            <person name="Dimitrov K.M."/>
            <person name="Suarez D.L."/>
            <person name="Swayne D.E."/>
        </authorList>
    </citation>
    <scope>NUCLEOTIDE SEQUENCE [LARGE SCALE GENOMIC DNA]</scope>
    <source>
        <strain evidence="2 3">CECT 8397</strain>
    </source>
</reference>
<feature type="transmembrane region" description="Helical" evidence="1">
    <location>
        <begin position="16"/>
        <end position="34"/>
    </location>
</feature>
<dbReference type="Proteomes" id="UP000193623">
    <property type="component" value="Unassembled WGS sequence"/>
</dbReference>
<feature type="transmembrane region" description="Helical" evidence="1">
    <location>
        <begin position="46"/>
        <end position="63"/>
    </location>
</feature>
<keyword evidence="3" id="KW-1185">Reference proteome</keyword>
<evidence type="ECO:0000313" key="3">
    <source>
        <dbReference type="Proteomes" id="UP000193623"/>
    </source>
</evidence>